<dbReference type="PANTHER" id="PTHR31479">
    <property type="entry name" value="ALPHA/BETA-HYDROLASES SUPERFAMILY PROTEIN"/>
    <property type="match status" value="1"/>
</dbReference>
<dbReference type="EMBL" id="ASHM01030157">
    <property type="protein sequence ID" value="PNX76134.1"/>
    <property type="molecule type" value="Genomic_DNA"/>
</dbReference>
<comment type="caution">
    <text evidence="1">The sequence shown here is derived from an EMBL/GenBank/DDBJ whole genome shotgun (WGS) entry which is preliminary data.</text>
</comment>
<accession>A0A2K3LCA3</accession>
<dbReference type="PANTHER" id="PTHR31479:SF2">
    <property type="entry name" value="ALPHA_BETA-HYDROLASES SUPERFAMILY PROTEIN"/>
    <property type="match status" value="1"/>
</dbReference>
<protein>
    <submittedName>
        <fullName evidence="1">GDSL esterase/lipase</fullName>
    </submittedName>
</protein>
<dbReference type="InterPro" id="IPR029058">
    <property type="entry name" value="AB_hydrolase_fold"/>
</dbReference>
<dbReference type="STRING" id="57577.A0A2K3LCA3"/>
<name>A0A2K3LCA3_TRIPR</name>
<sequence length="223" mass="24735">MKLDLKILKNGLHQDPRSKKATEAVRKMVQDSVGGNGSNIWLAGHSLGSSIALHAGKTMAKSGIFIESFLFNPPFPSATLYMMFKSEKTKQKVRIGASVVKAVLSSFMNSGSSSYDSFCALSVWIPNLFVNPSDRICSEYVGYFKHRIQMEEIGAGRIERVATQNSFGSLMKNAFGKDAEPLHLIPSAILTVNMTTQQNGHGLDQWWTPKLDLKSETHIFKYE</sequence>
<gene>
    <name evidence="1" type="ORF">L195_g032079</name>
</gene>
<reference evidence="1 2" key="1">
    <citation type="journal article" date="2014" name="Am. J. Bot.">
        <title>Genome assembly and annotation for red clover (Trifolium pratense; Fabaceae).</title>
        <authorList>
            <person name="Istvanek J."/>
            <person name="Jaros M."/>
            <person name="Krenek A."/>
            <person name="Repkova J."/>
        </authorList>
    </citation>
    <scope>NUCLEOTIDE SEQUENCE [LARGE SCALE GENOMIC DNA]</scope>
    <source>
        <strain evidence="2">cv. Tatra</strain>
        <tissue evidence="1">Young leaves</tissue>
    </source>
</reference>
<dbReference type="AlphaFoldDB" id="A0A2K3LCA3"/>
<evidence type="ECO:0000313" key="1">
    <source>
        <dbReference type="EMBL" id="PNX76134.1"/>
    </source>
</evidence>
<dbReference type="Proteomes" id="UP000236291">
    <property type="component" value="Unassembled WGS sequence"/>
</dbReference>
<proteinExistence type="predicted"/>
<evidence type="ECO:0000313" key="2">
    <source>
        <dbReference type="Proteomes" id="UP000236291"/>
    </source>
</evidence>
<organism evidence="1 2">
    <name type="scientific">Trifolium pratense</name>
    <name type="common">Red clover</name>
    <dbReference type="NCBI Taxonomy" id="57577"/>
    <lineage>
        <taxon>Eukaryota</taxon>
        <taxon>Viridiplantae</taxon>
        <taxon>Streptophyta</taxon>
        <taxon>Embryophyta</taxon>
        <taxon>Tracheophyta</taxon>
        <taxon>Spermatophyta</taxon>
        <taxon>Magnoliopsida</taxon>
        <taxon>eudicotyledons</taxon>
        <taxon>Gunneridae</taxon>
        <taxon>Pentapetalae</taxon>
        <taxon>rosids</taxon>
        <taxon>fabids</taxon>
        <taxon>Fabales</taxon>
        <taxon>Fabaceae</taxon>
        <taxon>Papilionoideae</taxon>
        <taxon>50 kb inversion clade</taxon>
        <taxon>NPAAA clade</taxon>
        <taxon>Hologalegina</taxon>
        <taxon>IRL clade</taxon>
        <taxon>Trifolieae</taxon>
        <taxon>Trifolium</taxon>
    </lineage>
</organism>
<dbReference type="SUPFAM" id="SSF53474">
    <property type="entry name" value="alpha/beta-Hydrolases"/>
    <property type="match status" value="1"/>
</dbReference>
<dbReference type="ExpressionAtlas" id="A0A2K3LCA3">
    <property type="expression patterns" value="baseline"/>
</dbReference>
<reference evidence="1 2" key="2">
    <citation type="journal article" date="2017" name="Front. Plant Sci.">
        <title>Gene Classification and Mining of Molecular Markers Useful in Red Clover (Trifolium pratense) Breeding.</title>
        <authorList>
            <person name="Istvanek J."/>
            <person name="Dluhosova J."/>
            <person name="Dluhos P."/>
            <person name="Patkova L."/>
            <person name="Nedelnik J."/>
            <person name="Repkova J."/>
        </authorList>
    </citation>
    <scope>NUCLEOTIDE SEQUENCE [LARGE SCALE GENOMIC DNA]</scope>
    <source>
        <strain evidence="2">cv. Tatra</strain>
        <tissue evidence="1">Young leaves</tissue>
    </source>
</reference>